<protein>
    <submittedName>
        <fullName evidence="2">Beta-galactosidase</fullName>
    </submittedName>
</protein>
<proteinExistence type="predicted"/>
<dbReference type="EMBL" id="BPLF01000004">
    <property type="protein sequence ID" value="GIX64920.1"/>
    <property type="molecule type" value="Genomic_DNA"/>
</dbReference>
<feature type="compositionally biased region" description="Polar residues" evidence="1">
    <location>
        <begin position="54"/>
        <end position="67"/>
    </location>
</feature>
<name>A0AAV4LZ57_BABCB</name>
<organism evidence="2 3">
    <name type="scientific">Babesia caballi</name>
    <dbReference type="NCBI Taxonomy" id="5871"/>
    <lineage>
        <taxon>Eukaryota</taxon>
        <taxon>Sar</taxon>
        <taxon>Alveolata</taxon>
        <taxon>Apicomplexa</taxon>
        <taxon>Aconoidasida</taxon>
        <taxon>Piroplasmida</taxon>
        <taxon>Babesiidae</taxon>
        <taxon>Babesia</taxon>
    </lineage>
</organism>
<dbReference type="GeneID" id="94196401"/>
<feature type="region of interest" description="Disordered" evidence="1">
    <location>
        <begin position="1"/>
        <end position="28"/>
    </location>
</feature>
<evidence type="ECO:0000313" key="2">
    <source>
        <dbReference type="EMBL" id="GIX64920.1"/>
    </source>
</evidence>
<accession>A0AAV4LZ57</accession>
<keyword evidence="3" id="KW-1185">Reference proteome</keyword>
<reference evidence="2 3" key="1">
    <citation type="submission" date="2021-06" db="EMBL/GenBank/DDBJ databases">
        <title>Genome sequence of Babesia caballi.</title>
        <authorList>
            <person name="Yamagishi J."/>
            <person name="Kidaka T."/>
            <person name="Ochi A."/>
        </authorList>
    </citation>
    <scope>NUCLEOTIDE SEQUENCE [LARGE SCALE GENOMIC DNA]</scope>
    <source>
        <strain evidence="2">USDA-D6B2</strain>
    </source>
</reference>
<feature type="region of interest" description="Disordered" evidence="1">
    <location>
        <begin position="45"/>
        <end position="67"/>
    </location>
</feature>
<evidence type="ECO:0000256" key="1">
    <source>
        <dbReference type="SAM" id="MobiDB-lite"/>
    </source>
</evidence>
<feature type="compositionally biased region" description="Basic and acidic residues" evidence="1">
    <location>
        <begin position="7"/>
        <end position="17"/>
    </location>
</feature>
<dbReference type="Proteomes" id="UP001497744">
    <property type="component" value="Unassembled WGS sequence"/>
</dbReference>
<comment type="caution">
    <text evidence="2">The sequence shown here is derived from an EMBL/GenBank/DDBJ whole genome shotgun (WGS) entry which is preliminary data.</text>
</comment>
<sequence>MSTSKAETLKPVRERRSLRGPPGVRPHWTAGRARAWRGLSKGIMRDAEGRGGSRVSSGTETSAVSATTPTTWLATEAKVMLDGCEVGTEVRGRVYKGNDNARTGGIPQFHAATDRTVEERLGDLGRSTALDEAKVAGVHISTQIGGEALGERCDMGVQRFARWRLGQ</sequence>
<evidence type="ECO:0000313" key="3">
    <source>
        <dbReference type="Proteomes" id="UP001497744"/>
    </source>
</evidence>
<gene>
    <name evidence="2" type="ORF">BcabD6B2_43550</name>
</gene>
<dbReference type="RefSeq" id="XP_067716989.1">
    <property type="nucleotide sequence ID" value="XM_067860888.1"/>
</dbReference>
<dbReference type="AlphaFoldDB" id="A0AAV4LZ57"/>